<dbReference type="SUPFAM" id="SSF56112">
    <property type="entry name" value="Protein kinase-like (PK-like)"/>
    <property type="match status" value="1"/>
</dbReference>
<organism evidence="2 3">
    <name type="scientific">Phialemonium thermophilum</name>
    <dbReference type="NCBI Taxonomy" id="223376"/>
    <lineage>
        <taxon>Eukaryota</taxon>
        <taxon>Fungi</taxon>
        <taxon>Dikarya</taxon>
        <taxon>Ascomycota</taxon>
        <taxon>Pezizomycotina</taxon>
        <taxon>Sordariomycetes</taxon>
        <taxon>Sordariomycetidae</taxon>
        <taxon>Cephalothecales</taxon>
        <taxon>Cephalothecaceae</taxon>
        <taxon>Phialemonium</taxon>
    </lineage>
</organism>
<dbReference type="InterPro" id="IPR011009">
    <property type="entry name" value="Kinase-like_dom_sf"/>
</dbReference>
<gene>
    <name evidence="2" type="ORF">VTK73DRAFT_9190</name>
</gene>
<proteinExistence type="predicted"/>
<reference evidence="2 3" key="1">
    <citation type="journal article" date="2024" name="Commun. Biol.">
        <title>Comparative genomic analysis of thermophilic fungi reveals convergent evolutionary adaptations and gene losses.</title>
        <authorList>
            <person name="Steindorff A.S."/>
            <person name="Aguilar-Pontes M.V."/>
            <person name="Robinson A.J."/>
            <person name="Andreopoulos B."/>
            <person name="LaButti K."/>
            <person name="Kuo A."/>
            <person name="Mondo S."/>
            <person name="Riley R."/>
            <person name="Otillar R."/>
            <person name="Haridas S."/>
            <person name="Lipzen A."/>
            <person name="Grimwood J."/>
            <person name="Schmutz J."/>
            <person name="Clum A."/>
            <person name="Reid I.D."/>
            <person name="Moisan M.C."/>
            <person name="Butler G."/>
            <person name="Nguyen T.T.M."/>
            <person name="Dewar K."/>
            <person name="Conant G."/>
            <person name="Drula E."/>
            <person name="Henrissat B."/>
            <person name="Hansel C."/>
            <person name="Singer S."/>
            <person name="Hutchinson M.I."/>
            <person name="de Vries R.P."/>
            <person name="Natvig D.O."/>
            <person name="Powell A.J."/>
            <person name="Tsang A."/>
            <person name="Grigoriev I.V."/>
        </authorList>
    </citation>
    <scope>NUCLEOTIDE SEQUENCE [LARGE SCALE GENOMIC DNA]</scope>
    <source>
        <strain evidence="2 3">ATCC 24622</strain>
    </source>
</reference>
<evidence type="ECO:0000313" key="2">
    <source>
        <dbReference type="EMBL" id="KAL1852495.1"/>
    </source>
</evidence>
<feature type="domain" description="Fungal-type protein kinase" evidence="1">
    <location>
        <begin position="121"/>
        <end position="495"/>
    </location>
</feature>
<name>A0ABR3W483_9PEZI</name>
<dbReference type="Pfam" id="PF17667">
    <property type="entry name" value="Pkinase_fungal"/>
    <property type="match status" value="1"/>
</dbReference>
<dbReference type="InterPro" id="IPR040976">
    <property type="entry name" value="Pkinase_fungal"/>
</dbReference>
<keyword evidence="3" id="KW-1185">Reference proteome</keyword>
<dbReference type="PANTHER" id="PTHR38248:SF2">
    <property type="entry name" value="FUNK1 11"/>
    <property type="match status" value="1"/>
</dbReference>
<evidence type="ECO:0000259" key="1">
    <source>
        <dbReference type="Pfam" id="PF17667"/>
    </source>
</evidence>
<accession>A0ABR3W483</accession>
<evidence type="ECO:0000313" key="3">
    <source>
        <dbReference type="Proteomes" id="UP001586593"/>
    </source>
</evidence>
<sequence length="609" mass="67839">MEAPSPTSTTDEQHVLRNMDGRLHGPMSGFFDKYFGSFRYVHRDGLLEIQAAGPVIARCAIPSAPSSPDDFLPWFFELVRGQRDGARGSWHVSGGPSASCCSIDDEGACLVLTVPPCPDPEADTRWDRVQVVGQFYADDVVCYQDGLLRLCKSARRVFASQPTRFFLHGFSIRGPLIELWVFDRSGLYCSDLFDVQDDFVRFASIVLSYQHMSDPALGSSSIIGTDENGSYVALESAEGPPLGRLYLERQPIACRDNLVGAGTTCYRARASGSDQWDYVLKFKWRWARDRPEDELLRLTREKGVWGAVSLDYYEEIETTANLRRGLRWGPQRRFRAAGSRARDGGGAECRRHGATGNAGGLANYTEETDNFFQNRILACVVTSPVGRPLHTFRSVLELLQVFRDAVKCHRSLFRDAQILHQDVSAGNIIILDAEEEGSPRGILIDLDSAIEVTDGSETEPDITGTRPFMAIGVLRSEPHTCRHDLESFLYVFLWTIITNHAEDPPETSRLREWSNGDWDELARRKSLDMDPGGFQTILDEIPVGFDSLRPVAANLRGLLFSSRAGPIWKGTHGSPGDVDTLYDGMISVFEEAIAFEDKRSAGMNDRLAC</sequence>
<comment type="caution">
    <text evidence="2">The sequence shown here is derived from an EMBL/GenBank/DDBJ whole genome shotgun (WGS) entry which is preliminary data.</text>
</comment>
<dbReference type="PANTHER" id="PTHR38248">
    <property type="entry name" value="FUNK1 6"/>
    <property type="match status" value="1"/>
</dbReference>
<protein>
    <recommendedName>
        <fullName evidence="1">Fungal-type protein kinase domain-containing protein</fullName>
    </recommendedName>
</protein>
<dbReference type="Gene3D" id="1.10.510.10">
    <property type="entry name" value="Transferase(Phosphotransferase) domain 1"/>
    <property type="match status" value="1"/>
</dbReference>
<dbReference type="EMBL" id="JAZHXJ010000738">
    <property type="protein sequence ID" value="KAL1852495.1"/>
    <property type="molecule type" value="Genomic_DNA"/>
</dbReference>
<dbReference type="Proteomes" id="UP001586593">
    <property type="component" value="Unassembled WGS sequence"/>
</dbReference>